<dbReference type="AlphaFoldDB" id="A0A9R0KCT2"/>
<dbReference type="GO" id="GO:0005634">
    <property type="term" value="C:nucleus"/>
    <property type="evidence" value="ECO:0007669"/>
    <property type="project" value="UniProtKB-SubCell"/>
</dbReference>
<dbReference type="RefSeq" id="XP_021866889.2">
    <property type="nucleotide sequence ID" value="XM_022011197.2"/>
</dbReference>
<protein>
    <submittedName>
        <fullName evidence="7">CRC domain-containing protein TSO1 isoform X1</fullName>
    </submittedName>
</protein>
<dbReference type="InterPro" id="IPR033467">
    <property type="entry name" value="Tesmin/TSO1-like_CXC"/>
</dbReference>
<dbReference type="Pfam" id="PF03638">
    <property type="entry name" value="TCR"/>
    <property type="match status" value="2"/>
</dbReference>
<evidence type="ECO:0000256" key="3">
    <source>
        <dbReference type="ARBA" id="ARBA00023242"/>
    </source>
</evidence>
<comment type="similarity">
    <text evidence="2">Belongs to the lin-54 family.</text>
</comment>
<dbReference type="PROSITE" id="PS51634">
    <property type="entry name" value="CRC"/>
    <property type="match status" value="1"/>
</dbReference>
<name>A0A9R0KCT2_SPIOL</name>
<feature type="region of interest" description="Disordered" evidence="4">
    <location>
        <begin position="1"/>
        <end position="21"/>
    </location>
</feature>
<keyword evidence="3" id="KW-0539">Nucleus</keyword>
<comment type="subcellular location">
    <subcellularLocation>
        <location evidence="1">Nucleus</location>
    </subcellularLocation>
</comment>
<evidence type="ECO:0000259" key="5">
    <source>
        <dbReference type="PROSITE" id="PS51634"/>
    </source>
</evidence>
<feature type="region of interest" description="Disordered" evidence="4">
    <location>
        <begin position="620"/>
        <end position="650"/>
    </location>
</feature>
<feature type="compositionally biased region" description="Polar residues" evidence="4">
    <location>
        <begin position="1"/>
        <end position="18"/>
    </location>
</feature>
<dbReference type="KEGG" id="soe:110805580"/>
<evidence type="ECO:0000256" key="1">
    <source>
        <dbReference type="ARBA" id="ARBA00004123"/>
    </source>
</evidence>
<dbReference type="GeneID" id="110805580"/>
<gene>
    <name evidence="7" type="primary">LOC110805580</name>
</gene>
<keyword evidence="6" id="KW-1185">Reference proteome</keyword>
<sequence>MDTPDKSTATQPSPSSFLSKFEDSPVFNYISTLSPIKPFSLGHSTQPLHLNFSSPQAFKTPPTSYLREPKFTRASHVTEVSKNNFSYNGSEGKNAETSTAIEPADLQTEEVDKTDRNVTVSTTDESSKLVSEIPRPLKYECDSPENNGVHCDAVKTHREFIVAGTELFLEKVNQDNSKEEDCSFGKEMGMQAIRMAQNKEACEWDEFVCEASDILNGHSPTKENYHDDPEDSIANSGMLSFVATVLQPPNEQKTDVACPDLSEHHHLEVPMNKPAENRNTNERSQMSANDTRTVLDEEIVHHFRTTIDDKQQETTRRRCLVYEMSGSHYRKLLASSPNKAAGSSSFSNNKSLMASRPGGNKFSSALPGIGLHLNALAAAAKDKIIVKRQTLNCTRQLISSPCTTSSFDYLISDTKSHTTQMAPVVVKTEAGEQKDEVQVSGDVSENSVVGEGIEFSQSSPKKKRRKAENAEETDSCKRCNCKRSKCLKLYCECFAAGLYCVEPCNCQDCFNKPVHEEIVLETRRQIESRNPLAFAPKVIRCSGTPNSLEELNKTPASARHKRGCNCKKSGCLKKYCECYQGGVGCSLSCRCEGCKNTFGRKEGSERIVFEETRFFQRNASDISSHSDVPITDKENHDQATSEPSMNARQPFNFGGMAPRFPTLPNGHFPQSCTSQNIDNSDKIKIAVPEDEALKGDYLLPTTYVKSASPNCKRISPHFETSPGWKSCRKLILRSLPAFTVDKESKQLLEKLQ</sequence>
<evidence type="ECO:0000256" key="2">
    <source>
        <dbReference type="ARBA" id="ARBA00007267"/>
    </source>
</evidence>
<feature type="compositionally biased region" description="Basic and acidic residues" evidence="4">
    <location>
        <begin position="630"/>
        <end position="639"/>
    </location>
</feature>
<organism evidence="6 7">
    <name type="scientific">Spinacia oleracea</name>
    <name type="common">Spinach</name>
    <dbReference type="NCBI Taxonomy" id="3562"/>
    <lineage>
        <taxon>Eukaryota</taxon>
        <taxon>Viridiplantae</taxon>
        <taxon>Streptophyta</taxon>
        <taxon>Embryophyta</taxon>
        <taxon>Tracheophyta</taxon>
        <taxon>Spermatophyta</taxon>
        <taxon>Magnoliopsida</taxon>
        <taxon>eudicotyledons</taxon>
        <taxon>Gunneridae</taxon>
        <taxon>Pentapetalae</taxon>
        <taxon>Caryophyllales</taxon>
        <taxon>Chenopodiaceae</taxon>
        <taxon>Chenopodioideae</taxon>
        <taxon>Anserineae</taxon>
        <taxon>Spinacia</taxon>
    </lineage>
</organism>
<evidence type="ECO:0000256" key="4">
    <source>
        <dbReference type="SAM" id="MobiDB-lite"/>
    </source>
</evidence>
<feature type="compositionally biased region" description="Polar residues" evidence="4">
    <location>
        <begin position="640"/>
        <end position="649"/>
    </location>
</feature>
<evidence type="ECO:0000313" key="6">
    <source>
        <dbReference type="Proteomes" id="UP000813463"/>
    </source>
</evidence>
<dbReference type="PANTHER" id="PTHR46159">
    <property type="entry name" value="PROTEIN TESMIN/TSO1-LIKE CXC 2"/>
    <property type="match status" value="1"/>
</dbReference>
<evidence type="ECO:0000313" key="7">
    <source>
        <dbReference type="RefSeq" id="XP_021866889.2"/>
    </source>
</evidence>
<feature type="domain" description="CRC" evidence="5">
    <location>
        <begin position="475"/>
        <end position="599"/>
    </location>
</feature>
<dbReference type="PANTHER" id="PTHR46159:SF6">
    <property type="entry name" value="OS12G0605300 PROTEIN"/>
    <property type="match status" value="1"/>
</dbReference>
<dbReference type="Proteomes" id="UP000813463">
    <property type="component" value="Chromosome 4"/>
</dbReference>
<dbReference type="InterPro" id="IPR044522">
    <property type="entry name" value="TSO1-like"/>
</dbReference>
<reference evidence="7" key="2">
    <citation type="submission" date="2025-08" db="UniProtKB">
        <authorList>
            <consortium name="RefSeq"/>
        </authorList>
    </citation>
    <scope>IDENTIFICATION</scope>
    <source>
        <tissue evidence="7">Leaf</tissue>
    </source>
</reference>
<dbReference type="GO" id="GO:0003700">
    <property type="term" value="F:DNA-binding transcription factor activity"/>
    <property type="evidence" value="ECO:0007669"/>
    <property type="project" value="InterPro"/>
</dbReference>
<dbReference type="InterPro" id="IPR005172">
    <property type="entry name" value="CRC"/>
</dbReference>
<accession>A0A9R0KCT2</accession>
<dbReference type="SMART" id="SM01114">
    <property type="entry name" value="CXC"/>
    <property type="match status" value="2"/>
</dbReference>
<reference evidence="6" key="1">
    <citation type="journal article" date="2021" name="Nat. Commun.">
        <title>Genomic analyses provide insights into spinach domestication and the genetic basis of agronomic traits.</title>
        <authorList>
            <person name="Cai X."/>
            <person name="Sun X."/>
            <person name="Xu C."/>
            <person name="Sun H."/>
            <person name="Wang X."/>
            <person name="Ge C."/>
            <person name="Zhang Z."/>
            <person name="Wang Q."/>
            <person name="Fei Z."/>
            <person name="Jiao C."/>
            <person name="Wang Q."/>
        </authorList>
    </citation>
    <scope>NUCLEOTIDE SEQUENCE [LARGE SCALE GENOMIC DNA]</scope>
    <source>
        <strain evidence="6">cv. Varoflay</strain>
    </source>
</reference>
<proteinExistence type="inferred from homology"/>